<dbReference type="InterPro" id="IPR036291">
    <property type="entry name" value="NAD(P)-bd_dom_sf"/>
</dbReference>
<dbReference type="Pfam" id="PF01370">
    <property type="entry name" value="Epimerase"/>
    <property type="match status" value="1"/>
</dbReference>
<dbReference type="PANTHER" id="PTHR43725">
    <property type="entry name" value="UDP-GLUCOSE 4-EPIMERASE"/>
    <property type="match status" value="1"/>
</dbReference>
<accession>A0ABP1FJ50</accession>
<proteinExistence type="predicted"/>
<dbReference type="EMBL" id="CAXHTA020000002">
    <property type="protein sequence ID" value="CAL5219386.1"/>
    <property type="molecule type" value="Genomic_DNA"/>
</dbReference>
<dbReference type="Proteomes" id="UP001497392">
    <property type="component" value="Unassembled WGS sequence"/>
</dbReference>
<name>A0ABP1FJ50_9CHLO</name>
<comment type="caution">
    <text evidence="2">The sequence shown here is derived from an EMBL/GenBank/DDBJ whole genome shotgun (WGS) entry which is preliminary data.</text>
</comment>
<sequence length="372" mass="40083">MALGSRAVDSTGVAAISGAPLRPRHQVHAFTSRLSTRIGRARTVQVRADNALIINAKGGGHGVIGLYLAKELLSAGHSVTILNDGAKDKLEGKAPFSQYSTLSGANIVWGSPTDTSAYPSDKFDIVYDNNGKDLDTCKPPIDHFKDKVSHYVFVGSAGAYKGNKVEPVLTESDARKDSAGHVAVEKYLEEQGLPYTVFQPLYIYGQYAAKDYMGYFLDRLLRNRPVPIPAPGIQLVSLTHVEDVASMMAKVPGNKAAIGQHYNVASDRYISHDGVVQALAKAAGVEANIVHYDTKAVSLAKGKGVPFRTEHFTASVEKAKRELGWQPVHTFLDDVSELVEAYKASGKLDKEVDFSTDDKILEAVGAKVPAMA</sequence>
<evidence type="ECO:0000313" key="2">
    <source>
        <dbReference type="EMBL" id="CAL5219386.1"/>
    </source>
</evidence>
<dbReference type="Gene3D" id="3.40.50.720">
    <property type="entry name" value="NAD(P)-binding Rossmann-like Domain"/>
    <property type="match status" value="1"/>
</dbReference>
<dbReference type="SUPFAM" id="SSF51735">
    <property type="entry name" value="NAD(P)-binding Rossmann-fold domains"/>
    <property type="match status" value="1"/>
</dbReference>
<dbReference type="InterPro" id="IPR001509">
    <property type="entry name" value="Epimerase_deHydtase"/>
</dbReference>
<organism evidence="2 3">
    <name type="scientific">Coccomyxa viridis</name>
    <dbReference type="NCBI Taxonomy" id="1274662"/>
    <lineage>
        <taxon>Eukaryota</taxon>
        <taxon>Viridiplantae</taxon>
        <taxon>Chlorophyta</taxon>
        <taxon>core chlorophytes</taxon>
        <taxon>Trebouxiophyceae</taxon>
        <taxon>Trebouxiophyceae incertae sedis</taxon>
        <taxon>Coccomyxaceae</taxon>
        <taxon>Coccomyxa</taxon>
    </lineage>
</organism>
<reference evidence="2 3" key="1">
    <citation type="submission" date="2024-06" db="EMBL/GenBank/DDBJ databases">
        <authorList>
            <person name="Kraege A."/>
            <person name="Thomma B."/>
        </authorList>
    </citation>
    <scope>NUCLEOTIDE SEQUENCE [LARGE SCALE GENOMIC DNA]</scope>
</reference>
<protein>
    <submittedName>
        <fullName evidence="2">G1210 protein</fullName>
    </submittedName>
</protein>
<dbReference type="PANTHER" id="PTHR43725:SF6">
    <property type="entry name" value="CHLOROPLAST STEM-LOOP BINDING PROTEIN OF 41 KDA A, CHLOROPLASTIC"/>
    <property type="match status" value="1"/>
</dbReference>
<gene>
    <name evidence="2" type="primary">g1210</name>
    <name evidence="2" type="ORF">VP750_LOCUS1045</name>
</gene>
<evidence type="ECO:0000259" key="1">
    <source>
        <dbReference type="Pfam" id="PF01370"/>
    </source>
</evidence>
<keyword evidence="3" id="KW-1185">Reference proteome</keyword>
<feature type="domain" description="NAD-dependent epimerase/dehydratase" evidence="1">
    <location>
        <begin position="59"/>
        <end position="265"/>
    </location>
</feature>
<evidence type="ECO:0000313" key="3">
    <source>
        <dbReference type="Proteomes" id="UP001497392"/>
    </source>
</evidence>